<feature type="domain" description="C-type lectin" evidence="1">
    <location>
        <begin position="21"/>
        <end position="114"/>
    </location>
</feature>
<sequence>MSSGSPLSLSQLNNRSISLKQTQKHCRENYMDLASVSNQAENQALQQMINESGLSLVWIGLFRDEWKWSDQSTSSLRYWESSQPNNDGACTLYNPSAKAWYDRGCTDGHPFYCYKGKKLSTYLM</sequence>
<dbReference type="Proteomes" id="UP000314980">
    <property type="component" value="Unassembled WGS sequence"/>
</dbReference>
<protein>
    <recommendedName>
        <fullName evidence="1">C-type lectin domain-containing protein</fullName>
    </recommendedName>
</protein>
<dbReference type="GeneTree" id="ENSGT01100000263473"/>
<dbReference type="PANTHER" id="PTHR45784">
    <property type="entry name" value="C-TYPE LECTIN DOMAIN FAMILY 20 MEMBER A-RELATED"/>
    <property type="match status" value="1"/>
</dbReference>
<evidence type="ECO:0000313" key="2">
    <source>
        <dbReference type="Ensembl" id="ENSLCAP00010058587.1"/>
    </source>
</evidence>
<reference evidence="3" key="1">
    <citation type="submission" date="2015-09" db="EMBL/GenBank/DDBJ databases">
        <authorList>
            <person name="Sai Rama Sridatta P."/>
        </authorList>
    </citation>
    <scope>NUCLEOTIDE SEQUENCE [LARGE SCALE GENOMIC DNA]</scope>
</reference>
<dbReference type="InterPro" id="IPR016186">
    <property type="entry name" value="C-type_lectin-like/link_sf"/>
</dbReference>
<proteinExistence type="predicted"/>
<accession>A0A4W6G6A2</accession>
<keyword evidence="3" id="KW-1185">Reference proteome</keyword>
<name>A0A4W6G6A2_LATCA</name>
<dbReference type="PANTHER" id="PTHR45784:SF3">
    <property type="entry name" value="C-TYPE LECTIN DOMAIN FAMILY 4 MEMBER K-LIKE-RELATED"/>
    <property type="match status" value="1"/>
</dbReference>
<dbReference type="PROSITE" id="PS50041">
    <property type="entry name" value="C_TYPE_LECTIN_2"/>
    <property type="match status" value="1"/>
</dbReference>
<evidence type="ECO:0000259" key="1">
    <source>
        <dbReference type="PROSITE" id="PS50041"/>
    </source>
</evidence>
<dbReference type="Gene3D" id="3.10.100.10">
    <property type="entry name" value="Mannose-Binding Protein A, subunit A"/>
    <property type="match status" value="1"/>
</dbReference>
<reference evidence="2" key="2">
    <citation type="submission" date="2025-08" db="UniProtKB">
        <authorList>
            <consortium name="Ensembl"/>
        </authorList>
    </citation>
    <scope>IDENTIFICATION</scope>
</reference>
<dbReference type="InterPro" id="IPR001304">
    <property type="entry name" value="C-type_lectin-like"/>
</dbReference>
<dbReference type="SUPFAM" id="SSF56436">
    <property type="entry name" value="C-type lectin-like"/>
    <property type="match status" value="1"/>
</dbReference>
<reference evidence="2" key="3">
    <citation type="submission" date="2025-09" db="UniProtKB">
        <authorList>
            <consortium name="Ensembl"/>
        </authorList>
    </citation>
    <scope>IDENTIFICATION</scope>
</reference>
<evidence type="ECO:0000313" key="3">
    <source>
        <dbReference type="Proteomes" id="UP000314980"/>
    </source>
</evidence>
<organism evidence="2 3">
    <name type="scientific">Lates calcarifer</name>
    <name type="common">Barramundi</name>
    <name type="synonym">Holocentrus calcarifer</name>
    <dbReference type="NCBI Taxonomy" id="8187"/>
    <lineage>
        <taxon>Eukaryota</taxon>
        <taxon>Metazoa</taxon>
        <taxon>Chordata</taxon>
        <taxon>Craniata</taxon>
        <taxon>Vertebrata</taxon>
        <taxon>Euteleostomi</taxon>
        <taxon>Actinopterygii</taxon>
        <taxon>Neopterygii</taxon>
        <taxon>Teleostei</taxon>
        <taxon>Neoteleostei</taxon>
        <taxon>Acanthomorphata</taxon>
        <taxon>Carangaria</taxon>
        <taxon>Carangaria incertae sedis</taxon>
        <taxon>Centropomidae</taxon>
        <taxon>Lates</taxon>
    </lineage>
</organism>
<dbReference type="InParanoid" id="A0A4W6G6A2"/>
<dbReference type="InterPro" id="IPR016187">
    <property type="entry name" value="CTDL_fold"/>
</dbReference>
<dbReference type="AlphaFoldDB" id="A0A4W6G6A2"/>
<dbReference type="Pfam" id="PF00059">
    <property type="entry name" value="Lectin_C"/>
    <property type="match status" value="1"/>
</dbReference>
<dbReference type="SMART" id="SM00034">
    <property type="entry name" value="CLECT"/>
    <property type="match status" value="1"/>
</dbReference>
<dbReference type="Ensembl" id="ENSLCAT00010060188.1">
    <property type="protein sequence ID" value="ENSLCAP00010058587.1"/>
    <property type="gene ID" value="ENSLCAG00010027328.1"/>
</dbReference>